<proteinExistence type="predicted"/>
<comment type="caution">
    <text evidence="1">The sequence shown here is derived from an EMBL/GenBank/DDBJ whole genome shotgun (WGS) entry which is preliminary data.</text>
</comment>
<protein>
    <submittedName>
        <fullName evidence="1">Uncharacterized protein</fullName>
    </submittedName>
</protein>
<dbReference type="Proteomes" id="UP000070198">
    <property type="component" value="Unassembled WGS sequence"/>
</dbReference>
<dbReference type="EMBL" id="LQOF01000292">
    <property type="protein sequence ID" value="KXT67521.1"/>
    <property type="molecule type" value="Genomic_DNA"/>
</dbReference>
<organism evidence="1 2">
    <name type="scientific">Streptococcus gallolyticus</name>
    <dbReference type="NCBI Taxonomy" id="315405"/>
    <lineage>
        <taxon>Bacteria</taxon>
        <taxon>Bacillati</taxon>
        <taxon>Bacillota</taxon>
        <taxon>Bacilli</taxon>
        <taxon>Lactobacillales</taxon>
        <taxon>Streptococcaceae</taxon>
        <taxon>Streptococcus</taxon>
    </lineage>
</organism>
<gene>
    <name evidence="1" type="ORF">SGADD02_01367</name>
</gene>
<evidence type="ECO:0000313" key="2">
    <source>
        <dbReference type="Proteomes" id="UP000070198"/>
    </source>
</evidence>
<reference evidence="1 2" key="1">
    <citation type="submission" date="2016-01" db="EMBL/GenBank/DDBJ databases">
        <title>Highly variable Streptococcus oralis are common among viridans streptococci isolated from primates.</title>
        <authorList>
            <person name="Denapaite D."/>
            <person name="Rieger M."/>
            <person name="Koendgen S."/>
            <person name="Brueckner R."/>
            <person name="Ochigava I."/>
            <person name="Kappeler P."/>
            <person name="Maetz-Rensing K."/>
            <person name="Leendertz F."/>
            <person name="Hakenbeck R."/>
        </authorList>
    </citation>
    <scope>NUCLEOTIDE SEQUENCE [LARGE SCALE GENOMIC DNA]</scope>
    <source>
        <strain evidence="1 2">DD02</strain>
    </source>
</reference>
<dbReference type="AlphaFoldDB" id="A0A139MVI6"/>
<accession>A0A139MVI6</accession>
<name>A0A139MVI6_9STRE</name>
<sequence>MFALNTDGKLGKKISLTSVSQHVIKLPIFQSFSGRPLYQNYELMARVNC</sequence>
<evidence type="ECO:0000313" key="1">
    <source>
        <dbReference type="EMBL" id="KXT67521.1"/>
    </source>
</evidence>